<reference evidence="1" key="1">
    <citation type="submission" date="2015-09" db="EMBL/GenBank/DDBJ databases">
        <authorList>
            <person name="Jackson K.R."/>
            <person name="Lunt B.L."/>
            <person name="Fisher J.N.B."/>
            <person name="Gardner A.V."/>
            <person name="Bailey M.E."/>
            <person name="Deus L.M."/>
            <person name="Earl A.S."/>
            <person name="Gibby P.D."/>
            <person name="Hartmann K.A."/>
            <person name="Liu J.E."/>
            <person name="Manci A.M."/>
            <person name="Nielsen D.A."/>
            <person name="Solomon M.B."/>
            <person name="Breakwell D.P."/>
            <person name="Burnett S.H."/>
            <person name="Grose J.H."/>
        </authorList>
    </citation>
    <scope>NUCLEOTIDE SEQUENCE</scope>
    <source>
        <strain evidence="1">7805</strain>
    </source>
</reference>
<sequence length="51" mass="5841">MSKFVVLAQDYASSEHPRSPNMKSDMRNWGSTYRTIVSLLTGISPARLHRF</sequence>
<dbReference type="AlphaFoldDB" id="A0A1J1JCV0"/>
<protein>
    <submittedName>
        <fullName evidence="1">Uncharacterized protein</fullName>
    </submittedName>
</protein>
<dbReference type="EMBL" id="LO018304">
    <property type="protein sequence ID" value="CUM59266.1"/>
    <property type="molecule type" value="Genomic_DNA"/>
</dbReference>
<organism evidence="1">
    <name type="scientific">Planktothrix agardhii</name>
    <name type="common">Oscillatoria agardhii</name>
    <dbReference type="NCBI Taxonomy" id="1160"/>
    <lineage>
        <taxon>Bacteria</taxon>
        <taxon>Bacillati</taxon>
        <taxon>Cyanobacteriota</taxon>
        <taxon>Cyanophyceae</taxon>
        <taxon>Oscillatoriophycideae</taxon>
        <taxon>Oscillatoriales</taxon>
        <taxon>Microcoleaceae</taxon>
        <taxon>Planktothrix</taxon>
    </lineage>
</organism>
<evidence type="ECO:0000313" key="1">
    <source>
        <dbReference type="EMBL" id="CUM59266.1"/>
    </source>
</evidence>
<proteinExistence type="predicted"/>
<gene>
    <name evidence="1" type="ORF">PLAM_1299</name>
</gene>
<accession>A0A1J1JCV0</accession>
<name>A0A1J1JCV0_PLAAG</name>